<feature type="transmembrane region" description="Helical" evidence="1">
    <location>
        <begin position="200"/>
        <end position="219"/>
    </location>
</feature>
<accession>A0A1I4KPI8</accession>
<keyword evidence="1" id="KW-1133">Transmembrane helix</keyword>
<feature type="transmembrane region" description="Helical" evidence="1">
    <location>
        <begin position="249"/>
        <end position="274"/>
    </location>
</feature>
<dbReference type="Pfam" id="PF00805">
    <property type="entry name" value="Pentapeptide"/>
    <property type="match status" value="1"/>
</dbReference>
<keyword evidence="3" id="KW-1185">Reference proteome</keyword>
<proteinExistence type="predicted"/>
<name>A0A1I4KPI8_9FIRM</name>
<dbReference type="RefSeq" id="WP_089862144.1">
    <property type="nucleotide sequence ID" value="NZ_FOTI01000032.1"/>
</dbReference>
<keyword evidence="1" id="KW-0472">Membrane</keyword>
<dbReference type="InterPro" id="IPR001646">
    <property type="entry name" value="5peptide_repeat"/>
</dbReference>
<dbReference type="AlphaFoldDB" id="A0A1I4KPI8"/>
<reference evidence="2 3" key="1">
    <citation type="submission" date="2016-10" db="EMBL/GenBank/DDBJ databases">
        <authorList>
            <person name="de Groot N.N."/>
        </authorList>
    </citation>
    <scope>NUCLEOTIDE SEQUENCE [LARGE SCALE GENOMIC DNA]</scope>
    <source>
        <strain evidence="2 3">ATCC 51327</strain>
    </source>
</reference>
<sequence length="277" mass="32468">MQGITIHGEEIDFPKKDNFENIDFSYSHFNHCEFKNGYFRCSFNFAKFHKVTFRNCIFHNNVWLGAKFEKCKFINCDFIEGSKFTNCSFSNTNFKNFFTEKNLFLDCKFNSTVNIEEPVTSFVAHKGSMSSEYDYSFLSDFYNSIQQAFKADNVYDKKRKYFFKSKQAGTNHNNDGLIDYLYKKILIEWLTGYGVKPFRAFIGGMLIIAVFSFIYYLNLYSISQSILTSVSAFFTLGIFPSFFSQNYKLLYVAEGIFGWLILGLYLTTLVNVWFSER</sequence>
<evidence type="ECO:0000256" key="1">
    <source>
        <dbReference type="SAM" id="Phobius"/>
    </source>
</evidence>
<dbReference type="Gene3D" id="2.160.20.80">
    <property type="entry name" value="E3 ubiquitin-protein ligase SopA"/>
    <property type="match status" value="1"/>
</dbReference>
<protein>
    <submittedName>
        <fullName evidence="2">Pentapeptide repeat-containing protein</fullName>
    </submittedName>
</protein>
<dbReference type="STRING" id="29563.SAMN02983006_02083"/>
<dbReference type="EMBL" id="FOTI01000032">
    <property type="protein sequence ID" value="SFL80692.1"/>
    <property type="molecule type" value="Genomic_DNA"/>
</dbReference>
<dbReference type="Proteomes" id="UP000199006">
    <property type="component" value="Unassembled WGS sequence"/>
</dbReference>
<organism evidence="2 3">
    <name type="scientific">Halanaerobium salsuginis</name>
    <dbReference type="NCBI Taxonomy" id="29563"/>
    <lineage>
        <taxon>Bacteria</taxon>
        <taxon>Bacillati</taxon>
        <taxon>Bacillota</taxon>
        <taxon>Clostridia</taxon>
        <taxon>Halanaerobiales</taxon>
        <taxon>Halanaerobiaceae</taxon>
        <taxon>Halanaerobium</taxon>
    </lineage>
</organism>
<dbReference type="SUPFAM" id="SSF141571">
    <property type="entry name" value="Pentapeptide repeat-like"/>
    <property type="match status" value="1"/>
</dbReference>
<evidence type="ECO:0000313" key="2">
    <source>
        <dbReference type="EMBL" id="SFL80692.1"/>
    </source>
</evidence>
<evidence type="ECO:0000313" key="3">
    <source>
        <dbReference type="Proteomes" id="UP000199006"/>
    </source>
</evidence>
<feature type="transmembrane region" description="Helical" evidence="1">
    <location>
        <begin position="226"/>
        <end position="243"/>
    </location>
</feature>
<gene>
    <name evidence="2" type="ORF">SAMN02983006_02083</name>
</gene>
<keyword evidence="1" id="KW-0812">Transmembrane</keyword>
<dbReference type="OrthoDB" id="268207at2"/>